<feature type="transmembrane region" description="Helical" evidence="1">
    <location>
        <begin position="107"/>
        <end position="137"/>
    </location>
</feature>
<keyword evidence="3" id="KW-1185">Reference proteome</keyword>
<protein>
    <submittedName>
        <fullName evidence="2">Uncharacterized protein</fullName>
    </submittedName>
</protein>
<keyword evidence="1" id="KW-1133">Transmembrane helix</keyword>
<accession>A0A3P5XA17</accession>
<proteinExistence type="predicted"/>
<feature type="transmembrane region" description="Helical" evidence="1">
    <location>
        <begin position="66"/>
        <end position="87"/>
    </location>
</feature>
<dbReference type="RefSeq" id="WP_124087559.1">
    <property type="nucleotide sequence ID" value="NZ_UXAW01000083.1"/>
</dbReference>
<evidence type="ECO:0000313" key="3">
    <source>
        <dbReference type="Proteomes" id="UP000277498"/>
    </source>
</evidence>
<gene>
    <name evidence="2" type="ORF">XINFAN_02829</name>
</gene>
<dbReference type="EMBL" id="UXAW01000083">
    <property type="protein sequence ID" value="VDC31334.1"/>
    <property type="molecule type" value="Genomic_DNA"/>
</dbReference>
<keyword evidence="1" id="KW-0812">Transmembrane</keyword>
<evidence type="ECO:0000256" key="1">
    <source>
        <dbReference type="SAM" id="Phobius"/>
    </source>
</evidence>
<name>A0A3P5XA17_9RHOB</name>
<dbReference type="AlphaFoldDB" id="A0A3P5XA17"/>
<dbReference type="Proteomes" id="UP000277498">
    <property type="component" value="Unassembled WGS sequence"/>
</dbReference>
<keyword evidence="1" id="KW-0472">Membrane</keyword>
<reference evidence="2 3" key="1">
    <citation type="submission" date="2018-11" db="EMBL/GenBank/DDBJ databases">
        <authorList>
            <person name="Criscuolo A."/>
        </authorList>
    </citation>
    <scope>NUCLEOTIDE SEQUENCE [LARGE SCALE GENOMIC DNA]</scope>
    <source>
        <strain evidence="2">ACIP111625</strain>
    </source>
</reference>
<dbReference type="OrthoDB" id="7780927at2"/>
<organism evidence="2 3">
    <name type="scientific">Pseudogemmobacter humi</name>
    <dbReference type="NCBI Taxonomy" id="2483812"/>
    <lineage>
        <taxon>Bacteria</taxon>
        <taxon>Pseudomonadati</taxon>
        <taxon>Pseudomonadota</taxon>
        <taxon>Alphaproteobacteria</taxon>
        <taxon>Rhodobacterales</taxon>
        <taxon>Paracoccaceae</taxon>
        <taxon>Pseudogemmobacter</taxon>
    </lineage>
</organism>
<sequence length="148" mass="14781">MRFIGKLLATILFGLLTFVALTPLAAALLKGNQAGPPLVVIAALVVVSVMAFTAPTGRRAWGRGSLIAGACFLALPLSMTVLSGLAAQEVVAQAGAGQEAVAAAGATIGAGIMVGASAFFGFFLGTIFLVTGLVLVLGGRREVVIVQA</sequence>
<evidence type="ECO:0000313" key="2">
    <source>
        <dbReference type="EMBL" id="VDC31334.1"/>
    </source>
</evidence>
<feature type="transmembrane region" description="Helical" evidence="1">
    <location>
        <begin position="36"/>
        <end position="54"/>
    </location>
</feature>